<dbReference type="AlphaFoldDB" id="S0KR11"/>
<dbReference type="GO" id="GO:0003677">
    <property type="term" value="F:DNA binding"/>
    <property type="evidence" value="ECO:0007669"/>
    <property type="project" value="UniProtKB-KW"/>
</dbReference>
<dbReference type="Pfam" id="PF00271">
    <property type="entry name" value="Helicase_C"/>
    <property type="match status" value="1"/>
</dbReference>
<dbReference type="InterPro" id="IPR014001">
    <property type="entry name" value="Helicase_ATP-bd"/>
</dbReference>
<gene>
    <name evidence="6" type="ORF">I573_01363</name>
</gene>
<evidence type="ECO:0000313" key="7">
    <source>
        <dbReference type="Proteomes" id="UP000015961"/>
    </source>
</evidence>
<dbReference type="Proteomes" id="UP000015961">
    <property type="component" value="Unassembled WGS sequence"/>
</dbReference>
<dbReference type="GO" id="GO:0005524">
    <property type="term" value="F:ATP binding"/>
    <property type="evidence" value="ECO:0007669"/>
    <property type="project" value="UniProtKB-KW"/>
</dbReference>
<evidence type="ECO:0000259" key="4">
    <source>
        <dbReference type="PROSITE" id="PS51192"/>
    </source>
</evidence>
<feature type="domain" description="Helicase C-terminal" evidence="5">
    <location>
        <begin position="276"/>
        <end position="421"/>
    </location>
</feature>
<dbReference type="InterPro" id="IPR027417">
    <property type="entry name" value="P-loop_NTPase"/>
</dbReference>
<dbReference type="STRING" id="1140003.OMY_01317"/>
<dbReference type="PANTHER" id="PTHR30580">
    <property type="entry name" value="PRIMOSOMAL PROTEIN N"/>
    <property type="match status" value="1"/>
</dbReference>
<dbReference type="SUPFAM" id="SSF52540">
    <property type="entry name" value="P-loop containing nucleoside triphosphate hydrolases"/>
    <property type="match status" value="1"/>
</dbReference>
<dbReference type="RefSeq" id="WP_016185768.1">
    <property type="nucleotide sequence ID" value="NZ_ASWO01000005.1"/>
</dbReference>
<dbReference type="InterPro" id="IPR001650">
    <property type="entry name" value="Helicase_C-like"/>
</dbReference>
<dbReference type="eggNOG" id="COG4098">
    <property type="taxonomic scope" value="Bacteria"/>
</dbReference>
<proteinExistence type="predicted"/>
<dbReference type="EMBL" id="ASWO01000005">
    <property type="protein sequence ID" value="EOT83638.1"/>
    <property type="molecule type" value="Genomic_DNA"/>
</dbReference>
<evidence type="ECO:0000256" key="2">
    <source>
        <dbReference type="ARBA" id="ARBA00022840"/>
    </source>
</evidence>
<organism evidence="6 7">
    <name type="scientific">Enterococcus sulfureus ATCC 49903</name>
    <dbReference type="NCBI Taxonomy" id="1140003"/>
    <lineage>
        <taxon>Bacteria</taxon>
        <taxon>Bacillati</taxon>
        <taxon>Bacillota</taxon>
        <taxon>Bacilli</taxon>
        <taxon>Lactobacillales</taxon>
        <taxon>Enterococcaceae</taxon>
        <taxon>Enterococcus</taxon>
    </lineage>
</organism>
<keyword evidence="3" id="KW-0238">DNA-binding</keyword>
<dbReference type="PATRIC" id="fig|1140003.3.peg.1274"/>
<dbReference type="GO" id="GO:0006310">
    <property type="term" value="P:DNA recombination"/>
    <property type="evidence" value="ECO:0007669"/>
    <property type="project" value="TreeGrafter"/>
</dbReference>
<dbReference type="Gene3D" id="3.40.50.300">
    <property type="entry name" value="P-loop containing nucleotide triphosphate hydrolases"/>
    <property type="match status" value="2"/>
</dbReference>
<dbReference type="PANTHER" id="PTHR30580:SF1">
    <property type="entry name" value="COMF OPERON PROTEIN 1"/>
    <property type="match status" value="1"/>
</dbReference>
<dbReference type="GO" id="GO:0043138">
    <property type="term" value="F:3'-5' DNA helicase activity"/>
    <property type="evidence" value="ECO:0007669"/>
    <property type="project" value="TreeGrafter"/>
</dbReference>
<reference evidence="6 7" key="1">
    <citation type="submission" date="2013-03" db="EMBL/GenBank/DDBJ databases">
        <title>The Genome Sequence of Enterococcus sulfureus ATCC_49903 (PacBio/Illumina hybrid assembly).</title>
        <authorList>
            <consortium name="The Broad Institute Genomics Platform"/>
            <consortium name="The Broad Institute Genome Sequencing Center for Infectious Disease"/>
            <person name="Earl A."/>
            <person name="Russ C."/>
            <person name="Gilmore M."/>
            <person name="Surin D."/>
            <person name="Walker B."/>
            <person name="Young S."/>
            <person name="Zeng Q."/>
            <person name="Gargeya S."/>
            <person name="Fitzgerald M."/>
            <person name="Haas B."/>
            <person name="Abouelleil A."/>
            <person name="Allen A.W."/>
            <person name="Alvarado L."/>
            <person name="Arachchi H.M."/>
            <person name="Berlin A.M."/>
            <person name="Chapman S.B."/>
            <person name="Gainer-Dewar J."/>
            <person name="Goldberg J."/>
            <person name="Griggs A."/>
            <person name="Gujja S."/>
            <person name="Hansen M."/>
            <person name="Howarth C."/>
            <person name="Imamovic A."/>
            <person name="Ireland A."/>
            <person name="Larimer J."/>
            <person name="McCowan C."/>
            <person name="Murphy C."/>
            <person name="Pearson M."/>
            <person name="Poon T.W."/>
            <person name="Priest M."/>
            <person name="Roberts A."/>
            <person name="Saif S."/>
            <person name="Shea T."/>
            <person name="Sisk P."/>
            <person name="Sykes S."/>
            <person name="Wortman J."/>
            <person name="Nusbaum C."/>
            <person name="Birren B."/>
        </authorList>
    </citation>
    <scope>NUCLEOTIDE SEQUENCE [LARGE SCALE GENOMIC DNA]</scope>
    <source>
        <strain evidence="6 7">ATCC 49903</strain>
    </source>
</reference>
<dbReference type="CDD" id="cd17925">
    <property type="entry name" value="DEXDc_ComFA"/>
    <property type="match status" value="1"/>
</dbReference>
<dbReference type="InterPro" id="IPR011545">
    <property type="entry name" value="DEAD/DEAH_box_helicase_dom"/>
</dbReference>
<name>S0KR11_9ENTE</name>
<protein>
    <submittedName>
        <fullName evidence="6">Uncharacterized protein</fullName>
    </submittedName>
</protein>
<dbReference type="PROSITE" id="PS51192">
    <property type="entry name" value="HELICASE_ATP_BIND_1"/>
    <property type="match status" value="1"/>
</dbReference>
<evidence type="ECO:0000256" key="1">
    <source>
        <dbReference type="ARBA" id="ARBA00022741"/>
    </source>
</evidence>
<dbReference type="GO" id="GO:0006270">
    <property type="term" value="P:DNA replication initiation"/>
    <property type="evidence" value="ECO:0007669"/>
    <property type="project" value="TreeGrafter"/>
</dbReference>
<feature type="domain" description="Helicase ATP-binding" evidence="4">
    <location>
        <begin position="95"/>
        <end position="247"/>
    </location>
</feature>
<dbReference type="SMART" id="SM00487">
    <property type="entry name" value="DEXDc"/>
    <property type="match status" value="1"/>
</dbReference>
<keyword evidence="2" id="KW-0067">ATP-binding</keyword>
<keyword evidence="7" id="KW-1185">Reference proteome</keyword>
<dbReference type="PROSITE" id="PS51194">
    <property type="entry name" value="HELICASE_CTER"/>
    <property type="match status" value="1"/>
</dbReference>
<dbReference type="Pfam" id="PF00270">
    <property type="entry name" value="DEAD"/>
    <property type="match status" value="1"/>
</dbReference>
<sequence length="421" mass="47878">MDEGKMQVVSQIDYPTSRPALIASRNNYHCQRCNFQFTFPNDHPVVYCPACARYGKVTLEDGLLMGPTIQHNQVFGCAWQGQLTKAQQKVADQLVEGVKNGEDQLVWAVTGAGKTEMMFPVITFILNQKGRIVIASPRVDVCRELYPRLRDAFPTVDCVLLHGDAEEKYRYSQLTVCTAHQLIHFYQAFDLLILDEADAFPYEGDQQLLYAQEQAVTTLGTRIFLTATPSRHLLQQLPTNTKQRTLPKRFHGRDLPVPHLAFHTDWQELTKRTIKKLSRLVEHLASQTFTLIFCPSIELVQSVYKVLKTTLPNYRVACVHANEEERHLIVTNAREESYDILVTTTILERGVTFPKVSVVVLAADHRVYSKSALVQIAGRVDRKGDVVMGEVWFLYRRKTKAIKAACAEIKQMNRLAKSDEV</sequence>
<dbReference type="SMART" id="SM00490">
    <property type="entry name" value="HELICc"/>
    <property type="match status" value="1"/>
</dbReference>
<evidence type="ECO:0000256" key="3">
    <source>
        <dbReference type="ARBA" id="ARBA00023125"/>
    </source>
</evidence>
<dbReference type="GO" id="GO:0006302">
    <property type="term" value="P:double-strand break repair"/>
    <property type="evidence" value="ECO:0007669"/>
    <property type="project" value="TreeGrafter"/>
</dbReference>
<accession>S0KR11</accession>
<dbReference type="OrthoDB" id="2077914at2"/>
<evidence type="ECO:0000259" key="5">
    <source>
        <dbReference type="PROSITE" id="PS51194"/>
    </source>
</evidence>
<comment type="caution">
    <text evidence="6">The sequence shown here is derived from an EMBL/GenBank/DDBJ whole genome shotgun (WGS) entry which is preliminary data.</text>
</comment>
<keyword evidence="1" id="KW-0547">Nucleotide-binding</keyword>
<evidence type="ECO:0000313" key="6">
    <source>
        <dbReference type="EMBL" id="EOT83638.1"/>
    </source>
</evidence>